<sequence>MEDRDNAPAPEELLELVEKQDMMMDCLLQKLEMCQDQIKLLREAELKRQESEQEANKLVAVAQEKVNSALAVVEQLQAEKQKLEKELTEINAKLEEDKPVASVIQLRNRIKELEFELLRQQRVCSSLQTDLDFQKSRTDQMREEINESNNSNKSVVASLSSKIEDTVEEMAKLRVRCQSLQDERERIEGELGGELKVANQRCSHLQAHCDRLSVEVINLRKECKIAECRLATLVEENAVLREKIISGSSEGCDAEQMQKLLKDQSHLIAALREEGKLLMQQLSSERKENRVKLKALKNENHELEDRLQKLVNI</sequence>
<gene>
    <name evidence="2" type="primary">Necator_chrV.g17398</name>
    <name evidence="2" type="ORF">RB195_012608</name>
</gene>
<feature type="coiled-coil region" evidence="1">
    <location>
        <begin position="156"/>
        <end position="190"/>
    </location>
</feature>
<protein>
    <submittedName>
        <fullName evidence="2">Uncharacterized protein</fullName>
    </submittedName>
</protein>
<keyword evidence="3" id="KW-1185">Reference proteome</keyword>
<organism evidence="2 3">
    <name type="scientific">Necator americanus</name>
    <name type="common">Human hookworm</name>
    <dbReference type="NCBI Taxonomy" id="51031"/>
    <lineage>
        <taxon>Eukaryota</taxon>
        <taxon>Metazoa</taxon>
        <taxon>Ecdysozoa</taxon>
        <taxon>Nematoda</taxon>
        <taxon>Chromadorea</taxon>
        <taxon>Rhabditida</taxon>
        <taxon>Rhabditina</taxon>
        <taxon>Rhabditomorpha</taxon>
        <taxon>Strongyloidea</taxon>
        <taxon>Ancylostomatidae</taxon>
        <taxon>Bunostominae</taxon>
        <taxon>Necator</taxon>
    </lineage>
</organism>
<feature type="coiled-coil region" evidence="1">
    <location>
        <begin position="24"/>
        <end position="123"/>
    </location>
</feature>
<dbReference type="EMBL" id="JAVFWL010000005">
    <property type="protein sequence ID" value="KAK6753110.1"/>
    <property type="molecule type" value="Genomic_DNA"/>
</dbReference>
<proteinExistence type="predicted"/>
<feature type="coiled-coil region" evidence="1">
    <location>
        <begin position="216"/>
        <end position="313"/>
    </location>
</feature>
<evidence type="ECO:0000313" key="2">
    <source>
        <dbReference type="EMBL" id="KAK6753110.1"/>
    </source>
</evidence>
<evidence type="ECO:0000313" key="3">
    <source>
        <dbReference type="Proteomes" id="UP001303046"/>
    </source>
</evidence>
<dbReference type="Proteomes" id="UP001303046">
    <property type="component" value="Unassembled WGS sequence"/>
</dbReference>
<keyword evidence="1" id="KW-0175">Coiled coil</keyword>
<evidence type="ECO:0000256" key="1">
    <source>
        <dbReference type="SAM" id="Coils"/>
    </source>
</evidence>
<comment type="caution">
    <text evidence="2">The sequence shown here is derived from an EMBL/GenBank/DDBJ whole genome shotgun (WGS) entry which is preliminary data.</text>
</comment>
<name>A0ABR1DRQ8_NECAM</name>
<accession>A0ABR1DRQ8</accession>
<reference evidence="2 3" key="1">
    <citation type="submission" date="2023-08" db="EMBL/GenBank/DDBJ databases">
        <title>A Necator americanus chromosomal reference genome.</title>
        <authorList>
            <person name="Ilik V."/>
            <person name="Petrzelkova K.J."/>
            <person name="Pardy F."/>
            <person name="Fuh T."/>
            <person name="Niatou-Singa F.S."/>
            <person name="Gouil Q."/>
            <person name="Baker L."/>
            <person name="Ritchie M.E."/>
            <person name="Jex A.R."/>
            <person name="Gazzola D."/>
            <person name="Li H."/>
            <person name="Toshio Fujiwara R."/>
            <person name="Zhan B."/>
            <person name="Aroian R.V."/>
            <person name="Pafco B."/>
            <person name="Schwarz E.M."/>
        </authorList>
    </citation>
    <scope>NUCLEOTIDE SEQUENCE [LARGE SCALE GENOMIC DNA]</scope>
    <source>
        <strain evidence="2 3">Aroian</strain>
        <tissue evidence="2">Whole animal</tissue>
    </source>
</reference>